<dbReference type="EMBL" id="PFQB01000078">
    <property type="protein sequence ID" value="PJA13677.1"/>
    <property type="molecule type" value="Genomic_DNA"/>
</dbReference>
<dbReference type="Proteomes" id="UP000228952">
    <property type="component" value="Unassembled WGS sequence"/>
</dbReference>
<accession>A0A2M7W2J2</accession>
<protein>
    <recommendedName>
        <fullName evidence="1">Pyridoxamine 5'-phosphate oxidase N-terminal domain-containing protein</fullName>
    </recommendedName>
</protein>
<organism evidence="2 3">
    <name type="scientific">Candidatus Dojkabacteria bacterium CG_4_10_14_0_2_um_filter_Dojkabacteria_WS6_41_15</name>
    <dbReference type="NCBI Taxonomy" id="2014249"/>
    <lineage>
        <taxon>Bacteria</taxon>
        <taxon>Candidatus Dojkabacteria</taxon>
    </lineage>
</organism>
<gene>
    <name evidence="2" type="ORF">COX64_03155</name>
</gene>
<dbReference type="SUPFAM" id="SSF50475">
    <property type="entry name" value="FMN-binding split barrel"/>
    <property type="match status" value="1"/>
</dbReference>
<comment type="caution">
    <text evidence="2">The sequence shown here is derived from an EMBL/GenBank/DDBJ whole genome shotgun (WGS) entry which is preliminary data.</text>
</comment>
<dbReference type="Gene3D" id="2.30.110.10">
    <property type="entry name" value="Electron Transport, Fmn-binding Protein, Chain A"/>
    <property type="match status" value="1"/>
</dbReference>
<dbReference type="AlphaFoldDB" id="A0A2M7W2J2"/>
<name>A0A2M7W2J2_9BACT</name>
<dbReference type="Pfam" id="PF01243">
    <property type="entry name" value="PNPOx_N"/>
    <property type="match status" value="1"/>
</dbReference>
<sequence length="154" mass="17674">MENLKELIKNYLSTQRLMSVATYGETPWIANLYFVHDTDLNLYFLSKKTREHCVAIDTNPLVAVAIADSHQPLKPPQLGIQLNGTAQAVTLLDQVKWMFSMWNKLIAPDIAEQLKNPKQFLETGAAQIYRITPKRIKFFNTGLWPKEQCQILNL</sequence>
<proteinExistence type="predicted"/>
<reference evidence="3" key="1">
    <citation type="submission" date="2017-09" db="EMBL/GenBank/DDBJ databases">
        <title>Depth-based differentiation of microbial function through sediment-hosted aquifers and enrichment of novel symbionts in the deep terrestrial subsurface.</title>
        <authorList>
            <person name="Probst A.J."/>
            <person name="Ladd B."/>
            <person name="Jarett J.K."/>
            <person name="Geller-Mcgrath D.E."/>
            <person name="Sieber C.M.K."/>
            <person name="Emerson J.B."/>
            <person name="Anantharaman K."/>
            <person name="Thomas B.C."/>
            <person name="Malmstrom R."/>
            <person name="Stieglmeier M."/>
            <person name="Klingl A."/>
            <person name="Woyke T."/>
            <person name="Ryan C.M."/>
            <person name="Banfield J.F."/>
        </authorList>
    </citation>
    <scope>NUCLEOTIDE SEQUENCE [LARGE SCALE GENOMIC DNA]</scope>
</reference>
<evidence type="ECO:0000313" key="2">
    <source>
        <dbReference type="EMBL" id="PJA13677.1"/>
    </source>
</evidence>
<feature type="domain" description="Pyridoxamine 5'-phosphate oxidase N-terminal" evidence="1">
    <location>
        <begin position="5"/>
        <end position="136"/>
    </location>
</feature>
<dbReference type="InterPro" id="IPR011576">
    <property type="entry name" value="Pyridox_Oxase_N"/>
</dbReference>
<evidence type="ECO:0000313" key="3">
    <source>
        <dbReference type="Proteomes" id="UP000228952"/>
    </source>
</evidence>
<evidence type="ECO:0000259" key="1">
    <source>
        <dbReference type="Pfam" id="PF01243"/>
    </source>
</evidence>
<dbReference type="InterPro" id="IPR012349">
    <property type="entry name" value="Split_barrel_FMN-bd"/>
</dbReference>